<comment type="subcellular location">
    <subcellularLocation>
        <location evidence="2">Membrane</location>
    </subcellularLocation>
</comment>
<keyword evidence="10 11" id="KW-0472">Membrane</keyword>
<dbReference type="InterPro" id="IPR050428">
    <property type="entry name" value="TCS_sensor_his_kinase"/>
</dbReference>
<evidence type="ECO:0000256" key="7">
    <source>
        <dbReference type="ARBA" id="ARBA00022777"/>
    </source>
</evidence>
<feature type="domain" description="Histidine kinase" evidence="12">
    <location>
        <begin position="247"/>
        <end position="454"/>
    </location>
</feature>
<protein>
    <recommendedName>
        <fullName evidence="3">histidine kinase</fullName>
        <ecNumber evidence="3">2.7.13.3</ecNumber>
    </recommendedName>
</protein>
<feature type="transmembrane region" description="Helical" evidence="11">
    <location>
        <begin position="166"/>
        <end position="189"/>
    </location>
</feature>
<dbReference type="InterPro" id="IPR003661">
    <property type="entry name" value="HisK_dim/P_dom"/>
</dbReference>
<dbReference type="GO" id="GO:0000155">
    <property type="term" value="F:phosphorelay sensor kinase activity"/>
    <property type="evidence" value="ECO:0007669"/>
    <property type="project" value="InterPro"/>
</dbReference>
<dbReference type="SUPFAM" id="SSF55874">
    <property type="entry name" value="ATPase domain of HSP90 chaperone/DNA topoisomerase II/histidine kinase"/>
    <property type="match status" value="1"/>
</dbReference>
<keyword evidence="15" id="KW-1185">Reference proteome</keyword>
<dbReference type="InterPro" id="IPR036097">
    <property type="entry name" value="HisK_dim/P_sf"/>
</dbReference>
<dbReference type="SMART" id="SM00388">
    <property type="entry name" value="HisKA"/>
    <property type="match status" value="1"/>
</dbReference>
<feature type="domain" description="HAMP" evidence="13">
    <location>
        <begin position="186"/>
        <end position="239"/>
    </location>
</feature>
<evidence type="ECO:0000313" key="15">
    <source>
        <dbReference type="Proteomes" id="UP000199144"/>
    </source>
</evidence>
<dbReference type="OrthoDB" id="9815202at2"/>
<evidence type="ECO:0000256" key="8">
    <source>
        <dbReference type="ARBA" id="ARBA00022989"/>
    </source>
</evidence>
<proteinExistence type="predicted"/>
<keyword evidence="9" id="KW-0902">Two-component regulatory system</keyword>
<keyword evidence="8 11" id="KW-1133">Transmembrane helix</keyword>
<gene>
    <name evidence="14" type="ORF">SAMN04488042_1011275</name>
</gene>
<dbReference type="Proteomes" id="UP000199144">
    <property type="component" value="Unassembled WGS sequence"/>
</dbReference>
<keyword evidence="4" id="KW-0597">Phosphoprotein</keyword>
<dbReference type="Pfam" id="PF00672">
    <property type="entry name" value="HAMP"/>
    <property type="match status" value="1"/>
</dbReference>
<evidence type="ECO:0000256" key="3">
    <source>
        <dbReference type="ARBA" id="ARBA00012438"/>
    </source>
</evidence>
<dbReference type="SMART" id="SM00387">
    <property type="entry name" value="HATPase_c"/>
    <property type="match status" value="1"/>
</dbReference>
<dbReference type="InterPro" id="IPR005467">
    <property type="entry name" value="His_kinase_dom"/>
</dbReference>
<comment type="catalytic activity">
    <reaction evidence="1">
        <text>ATP + protein L-histidine = ADP + protein N-phospho-L-histidine.</text>
        <dbReference type="EC" id="2.7.13.3"/>
    </reaction>
</comment>
<evidence type="ECO:0000256" key="5">
    <source>
        <dbReference type="ARBA" id="ARBA00022679"/>
    </source>
</evidence>
<dbReference type="Gene3D" id="3.30.565.10">
    <property type="entry name" value="Histidine kinase-like ATPase, C-terminal domain"/>
    <property type="match status" value="1"/>
</dbReference>
<evidence type="ECO:0000256" key="10">
    <source>
        <dbReference type="ARBA" id="ARBA00023136"/>
    </source>
</evidence>
<evidence type="ECO:0000259" key="12">
    <source>
        <dbReference type="PROSITE" id="PS50109"/>
    </source>
</evidence>
<dbReference type="Pfam" id="PF02518">
    <property type="entry name" value="HATPase_c"/>
    <property type="match status" value="1"/>
</dbReference>
<evidence type="ECO:0000259" key="13">
    <source>
        <dbReference type="PROSITE" id="PS50885"/>
    </source>
</evidence>
<keyword evidence="6 11" id="KW-0812">Transmembrane</keyword>
<dbReference type="Gene3D" id="6.10.340.10">
    <property type="match status" value="1"/>
</dbReference>
<dbReference type="AlphaFoldDB" id="A0A1I4K1M8"/>
<dbReference type="CDD" id="cd00075">
    <property type="entry name" value="HATPase"/>
    <property type="match status" value="1"/>
</dbReference>
<dbReference type="GO" id="GO:0005886">
    <property type="term" value="C:plasma membrane"/>
    <property type="evidence" value="ECO:0007669"/>
    <property type="project" value="TreeGrafter"/>
</dbReference>
<dbReference type="InterPro" id="IPR036890">
    <property type="entry name" value="HATPase_C_sf"/>
</dbReference>
<dbReference type="SMART" id="SM00304">
    <property type="entry name" value="HAMP"/>
    <property type="match status" value="1"/>
</dbReference>
<feature type="transmembrane region" description="Helical" evidence="11">
    <location>
        <begin position="12"/>
        <end position="33"/>
    </location>
</feature>
<dbReference type="PANTHER" id="PTHR45436">
    <property type="entry name" value="SENSOR HISTIDINE KINASE YKOH"/>
    <property type="match status" value="1"/>
</dbReference>
<evidence type="ECO:0000256" key="6">
    <source>
        <dbReference type="ARBA" id="ARBA00022692"/>
    </source>
</evidence>
<dbReference type="InterPro" id="IPR003660">
    <property type="entry name" value="HAMP_dom"/>
</dbReference>
<name>A0A1I4K1M8_9RHOB</name>
<evidence type="ECO:0000256" key="11">
    <source>
        <dbReference type="SAM" id="Phobius"/>
    </source>
</evidence>
<dbReference type="SUPFAM" id="SSF47384">
    <property type="entry name" value="Homodimeric domain of signal transducing histidine kinase"/>
    <property type="match status" value="1"/>
</dbReference>
<dbReference type="PROSITE" id="PS50109">
    <property type="entry name" value="HIS_KIN"/>
    <property type="match status" value="1"/>
</dbReference>
<dbReference type="InterPro" id="IPR004358">
    <property type="entry name" value="Sig_transdc_His_kin-like_C"/>
</dbReference>
<accession>A0A1I4K1M8</accession>
<evidence type="ECO:0000256" key="1">
    <source>
        <dbReference type="ARBA" id="ARBA00000085"/>
    </source>
</evidence>
<keyword evidence="5" id="KW-0808">Transferase</keyword>
<dbReference type="PRINTS" id="PR00344">
    <property type="entry name" value="BCTRLSENSOR"/>
</dbReference>
<dbReference type="InterPro" id="IPR003594">
    <property type="entry name" value="HATPase_dom"/>
</dbReference>
<sequence>MDRKTSRSASLRLTILIAGVMVLVSLGGLWFQYGQVARAFDARQIEALQADLDGYSALYDQRRIPALRQAMEFRARTQVGYERVFLLLDKQQQFLGGNIPSWPEGVEITAQGFKADPVQWFDYTLPNGEAGRYMGVARSLPGGFPILVATSLTQKQALMADMRATIALAAVIMVALSIVAGWLVSRLVITRIDRVNRLADRVAGGELGARIPGARSDDEFGQLETHVHDMLDRIETLQNATARLSDNIAHELRTPLNRIRQGLDRVEGQDAVVDGLKAELNDTVRVFEALLDIASAEAATGDMPSLVPVNLSELCEQMFDLYEPLGEERELRVSAEIAPDLWIVGDRALVSQLLANLLDNALKFTAPGDAVTLSLQEAGERHRLSISDTGPGVPQELRDRLFEHFSRGEPARGVKGHGLGLALVRAIAARHGAKLRILPQNKGFAVECLWPRVDAM</sequence>
<evidence type="ECO:0000256" key="4">
    <source>
        <dbReference type="ARBA" id="ARBA00022553"/>
    </source>
</evidence>
<evidence type="ECO:0000313" key="14">
    <source>
        <dbReference type="EMBL" id="SFL72658.1"/>
    </source>
</evidence>
<dbReference type="RefSeq" id="WP_093091904.1">
    <property type="nucleotide sequence ID" value="NZ_FOTQ01000001.1"/>
</dbReference>
<dbReference type="SUPFAM" id="SSF158472">
    <property type="entry name" value="HAMP domain-like"/>
    <property type="match status" value="1"/>
</dbReference>
<dbReference type="CDD" id="cd06225">
    <property type="entry name" value="HAMP"/>
    <property type="match status" value="1"/>
</dbReference>
<evidence type="ECO:0000256" key="9">
    <source>
        <dbReference type="ARBA" id="ARBA00023012"/>
    </source>
</evidence>
<evidence type="ECO:0000256" key="2">
    <source>
        <dbReference type="ARBA" id="ARBA00004370"/>
    </source>
</evidence>
<organism evidence="14 15">
    <name type="scientific">Shimia aestuarii</name>
    <dbReference type="NCBI Taxonomy" id="254406"/>
    <lineage>
        <taxon>Bacteria</taxon>
        <taxon>Pseudomonadati</taxon>
        <taxon>Pseudomonadota</taxon>
        <taxon>Alphaproteobacteria</taxon>
        <taxon>Rhodobacterales</taxon>
        <taxon>Roseobacteraceae</taxon>
    </lineage>
</organism>
<dbReference type="EMBL" id="FOTQ01000001">
    <property type="protein sequence ID" value="SFL72658.1"/>
    <property type="molecule type" value="Genomic_DNA"/>
</dbReference>
<dbReference type="PROSITE" id="PS50885">
    <property type="entry name" value="HAMP"/>
    <property type="match status" value="1"/>
</dbReference>
<dbReference type="STRING" id="254406.SAMN04488042_1011275"/>
<dbReference type="CDD" id="cd00082">
    <property type="entry name" value="HisKA"/>
    <property type="match status" value="1"/>
</dbReference>
<dbReference type="EC" id="2.7.13.3" evidence="3"/>
<dbReference type="PANTHER" id="PTHR45436:SF8">
    <property type="entry name" value="HISTIDINE KINASE"/>
    <property type="match status" value="1"/>
</dbReference>
<reference evidence="14 15" key="1">
    <citation type="submission" date="2016-10" db="EMBL/GenBank/DDBJ databases">
        <authorList>
            <person name="de Groot N.N."/>
        </authorList>
    </citation>
    <scope>NUCLEOTIDE SEQUENCE [LARGE SCALE GENOMIC DNA]</scope>
    <source>
        <strain evidence="14 15">DSM 15283</strain>
    </source>
</reference>
<keyword evidence="7 14" id="KW-0418">Kinase</keyword>